<proteinExistence type="predicted"/>
<dbReference type="EMBL" id="KV878894">
    <property type="protein sequence ID" value="OJJ85811.1"/>
    <property type="molecule type" value="Genomic_DNA"/>
</dbReference>
<sequence length="109" mass="12199">MTVKAAKLHVLVCNKKHACEQEGQGRGTIKGERKGSERERKGDWRYLYRSWILPASLQMQCIQPLCRGYQSQASGPMDVLLLCSPPCNDRNGMDPFCSCKSMSAGHHCV</sequence>
<evidence type="ECO:0000313" key="2">
    <source>
        <dbReference type="Proteomes" id="UP000184300"/>
    </source>
</evidence>
<protein>
    <submittedName>
        <fullName evidence="1">Uncharacterized protein</fullName>
    </submittedName>
</protein>
<gene>
    <name evidence="1" type="ORF">ASPGLDRAFT_1393591</name>
</gene>
<name>A0A1L9VPJ5_ASPGL</name>
<reference evidence="2" key="1">
    <citation type="journal article" date="2017" name="Genome Biol.">
        <title>Comparative genomics reveals high biological diversity and specific adaptations in the industrially and medically important fungal genus Aspergillus.</title>
        <authorList>
            <person name="de Vries R.P."/>
            <person name="Riley R."/>
            <person name="Wiebenga A."/>
            <person name="Aguilar-Osorio G."/>
            <person name="Amillis S."/>
            <person name="Uchima C.A."/>
            <person name="Anderluh G."/>
            <person name="Asadollahi M."/>
            <person name="Askin M."/>
            <person name="Barry K."/>
            <person name="Battaglia E."/>
            <person name="Bayram O."/>
            <person name="Benocci T."/>
            <person name="Braus-Stromeyer S.A."/>
            <person name="Caldana C."/>
            <person name="Canovas D."/>
            <person name="Cerqueira G.C."/>
            <person name="Chen F."/>
            <person name="Chen W."/>
            <person name="Choi C."/>
            <person name="Clum A."/>
            <person name="Dos Santos R.A."/>
            <person name="Damasio A.R."/>
            <person name="Diallinas G."/>
            <person name="Emri T."/>
            <person name="Fekete E."/>
            <person name="Flipphi M."/>
            <person name="Freyberg S."/>
            <person name="Gallo A."/>
            <person name="Gournas C."/>
            <person name="Habgood R."/>
            <person name="Hainaut M."/>
            <person name="Harispe M.L."/>
            <person name="Henrissat B."/>
            <person name="Hilden K.S."/>
            <person name="Hope R."/>
            <person name="Hossain A."/>
            <person name="Karabika E."/>
            <person name="Karaffa L."/>
            <person name="Karanyi Z."/>
            <person name="Krasevec N."/>
            <person name="Kuo A."/>
            <person name="Kusch H."/>
            <person name="LaButti K."/>
            <person name="Lagendijk E.L."/>
            <person name="Lapidus A."/>
            <person name="Levasseur A."/>
            <person name="Lindquist E."/>
            <person name="Lipzen A."/>
            <person name="Logrieco A.F."/>
            <person name="MacCabe A."/>
            <person name="Maekelae M.R."/>
            <person name="Malavazi I."/>
            <person name="Melin P."/>
            <person name="Meyer V."/>
            <person name="Mielnichuk N."/>
            <person name="Miskei M."/>
            <person name="Molnar A.P."/>
            <person name="Mule G."/>
            <person name="Ngan C.Y."/>
            <person name="Orejas M."/>
            <person name="Orosz E."/>
            <person name="Ouedraogo J.P."/>
            <person name="Overkamp K.M."/>
            <person name="Park H.-S."/>
            <person name="Perrone G."/>
            <person name="Piumi F."/>
            <person name="Punt P.J."/>
            <person name="Ram A.F."/>
            <person name="Ramon A."/>
            <person name="Rauscher S."/>
            <person name="Record E."/>
            <person name="Riano-Pachon D.M."/>
            <person name="Robert V."/>
            <person name="Roehrig J."/>
            <person name="Ruller R."/>
            <person name="Salamov A."/>
            <person name="Salih N.S."/>
            <person name="Samson R.A."/>
            <person name="Sandor E."/>
            <person name="Sanguinetti M."/>
            <person name="Schuetze T."/>
            <person name="Sepcic K."/>
            <person name="Shelest E."/>
            <person name="Sherlock G."/>
            <person name="Sophianopoulou V."/>
            <person name="Squina F.M."/>
            <person name="Sun H."/>
            <person name="Susca A."/>
            <person name="Todd R.B."/>
            <person name="Tsang A."/>
            <person name="Unkles S.E."/>
            <person name="van de Wiele N."/>
            <person name="van Rossen-Uffink D."/>
            <person name="Oliveira J.V."/>
            <person name="Vesth T.C."/>
            <person name="Visser J."/>
            <person name="Yu J.-H."/>
            <person name="Zhou M."/>
            <person name="Andersen M.R."/>
            <person name="Archer D.B."/>
            <person name="Baker S.E."/>
            <person name="Benoit I."/>
            <person name="Brakhage A.A."/>
            <person name="Braus G.H."/>
            <person name="Fischer R."/>
            <person name="Frisvad J.C."/>
            <person name="Goldman G.H."/>
            <person name="Houbraken J."/>
            <person name="Oakley B."/>
            <person name="Pocsi I."/>
            <person name="Scazzocchio C."/>
            <person name="Seiboth B."/>
            <person name="vanKuyk P.A."/>
            <person name="Wortman J."/>
            <person name="Dyer P.S."/>
            <person name="Grigoriev I.V."/>
        </authorList>
    </citation>
    <scope>NUCLEOTIDE SEQUENCE [LARGE SCALE GENOMIC DNA]</scope>
    <source>
        <strain evidence="2">CBS 516.65</strain>
    </source>
</reference>
<dbReference type="VEuPathDB" id="FungiDB:ASPGLDRAFT_1393591"/>
<dbReference type="GeneID" id="34457939"/>
<keyword evidence="2" id="KW-1185">Reference proteome</keyword>
<accession>A0A1L9VPJ5</accession>
<dbReference type="Proteomes" id="UP000184300">
    <property type="component" value="Unassembled WGS sequence"/>
</dbReference>
<dbReference type="RefSeq" id="XP_022402509.1">
    <property type="nucleotide sequence ID" value="XM_022541678.1"/>
</dbReference>
<organism evidence="1 2">
    <name type="scientific">Aspergillus glaucus CBS 516.65</name>
    <dbReference type="NCBI Taxonomy" id="1160497"/>
    <lineage>
        <taxon>Eukaryota</taxon>
        <taxon>Fungi</taxon>
        <taxon>Dikarya</taxon>
        <taxon>Ascomycota</taxon>
        <taxon>Pezizomycotina</taxon>
        <taxon>Eurotiomycetes</taxon>
        <taxon>Eurotiomycetidae</taxon>
        <taxon>Eurotiales</taxon>
        <taxon>Aspergillaceae</taxon>
        <taxon>Aspergillus</taxon>
        <taxon>Aspergillus subgen. Aspergillus</taxon>
    </lineage>
</organism>
<dbReference type="AlphaFoldDB" id="A0A1L9VPJ5"/>
<evidence type="ECO:0000313" key="1">
    <source>
        <dbReference type="EMBL" id="OJJ85811.1"/>
    </source>
</evidence>